<accession>A0A7S7SII2</accession>
<dbReference type="RefSeq" id="WP_194448721.1">
    <property type="nucleotide sequence ID" value="NZ_CP063849.1"/>
</dbReference>
<evidence type="ECO:0000313" key="2">
    <source>
        <dbReference type="Proteomes" id="UP000593892"/>
    </source>
</evidence>
<reference evidence="1 2" key="1">
    <citation type="submission" date="2020-10" db="EMBL/GenBank/DDBJ databases">
        <title>Complete genome sequence of Paludibaculum fermentans P105T, a facultatively anaerobic acidobacterium capable of dissimilatory Fe(III) reduction.</title>
        <authorList>
            <person name="Dedysh S.N."/>
            <person name="Beletsky A.V."/>
            <person name="Kulichevskaya I.S."/>
            <person name="Mardanov A.V."/>
            <person name="Ravin N.V."/>
        </authorList>
    </citation>
    <scope>NUCLEOTIDE SEQUENCE [LARGE SCALE GENOMIC DNA]</scope>
    <source>
        <strain evidence="1 2">P105</strain>
    </source>
</reference>
<keyword evidence="2" id="KW-1185">Reference proteome</keyword>
<proteinExistence type="predicted"/>
<evidence type="ECO:0008006" key="3">
    <source>
        <dbReference type="Google" id="ProtNLM"/>
    </source>
</evidence>
<dbReference type="EMBL" id="CP063849">
    <property type="protein sequence ID" value="QOY87052.1"/>
    <property type="molecule type" value="Genomic_DNA"/>
</dbReference>
<dbReference type="AlphaFoldDB" id="A0A7S7SII2"/>
<dbReference type="Proteomes" id="UP000593892">
    <property type="component" value="Chromosome"/>
</dbReference>
<name>A0A7S7SII2_PALFE</name>
<dbReference type="KEGG" id="pfer:IRI77_30445"/>
<organism evidence="1 2">
    <name type="scientific">Paludibaculum fermentans</name>
    <dbReference type="NCBI Taxonomy" id="1473598"/>
    <lineage>
        <taxon>Bacteria</taxon>
        <taxon>Pseudomonadati</taxon>
        <taxon>Acidobacteriota</taxon>
        <taxon>Terriglobia</taxon>
        <taxon>Bryobacterales</taxon>
        <taxon>Bryobacteraceae</taxon>
        <taxon>Paludibaculum</taxon>
    </lineage>
</organism>
<sequence length="201" mass="22035">MSINRKKVIENLSKIDIGGNQEGLIPAFGVFVNQLPAVLWNSFAERLTRQVGLDLTEAAEFLLVNAAHECGYHTGYGIITSEEWNAVIAPMVEQVPEDILHGAFAVLTAWGWAKCEIAELVPGERMVVRAYDYYEADIVSYGAASKPAAYMLQGISAAFMDLAYGGPYDVTGQKGMRTFRTVQTKGIECGHEYGEFVVTKS</sequence>
<gene>
    <name evidence="1" type="ORF">IRI77_30445</name>
</gene>
<protein>
    <recommendedName>
        <fullName evidence="3">4-vinyl reductase 4VR domain-containing protein</fullName>
    </recommendedName>
</protein>
<evidence type="ECO:0000313" key="1">
    <source>
        <dbReference type="EMBL" id="QOY87052.1"/>
    </source>
</evidence>